<dbReference type="InterPro" id="IPR001598">
    <property type="entry name" value="Transposase_IS30_CS"/>
</dbReference>
<dbReference type="InterPro" id="IPR051917">
    <property type="entry name" value="Transposase-Integrase"/>
</dbReference>
<organism evidence="4 5">
    <name type="scientific">Allisonella histaminiformans</name>
    <dbReference type="NCBI Taxonomy" id="209880"/>
    <lineage>
        <taxon>Bacteria</taxon>
        <taxon>Bacillati</taxon>
        <taxon>Bacillota</taxon>
        <taxon>Negativicutes</taxon>
        <taxon>Veillonellales</taxon>
        <taxon>Veillonellaceae</taxon>
        <taxon>Allisonella</taxon>
    </lineage>
</organism>
<dbReference type="InterPro" id="IPR053392">
    <property type="entry name" value="Transposase_IS30-like"/>
</dbReference>
<dbReference type="InterPro" id="IPR001584">
    <property type="entry name" value="Integrase_cat-core"/>
</dbReference>
<proteinExistence type="inferred from homology"/>
<dbReference type="GO" id="GO:0015074">
    <property type="term" value="P:DNA integration"/>
    <property type="evidence" value="ECO:0007669"/>
    <property type="project" value="InterPro"/>
</dbReference>
<gene>
    <name evidence="4" type="ORF">SAMN02910343_01120</name>
</gene>
<dbReference type="STRING" id="209880.SAMN02910343_01120"/>
<dbReference type="InterPro" id="IPR036397">
    <property type="entry name" value="RNaseH_sf"/>
</dbReference>
<evidence type="ECO:0000313" key="4">
    <source>
        <dbReference type="EMBL" id="SDA52933.1"/>
    </source>
</evidence>
<dbReference type="InterPro" id="IPR012337">
    <property type="entry name" value="RNaseH-like_sf"/>
</dbReference>
<evidence type="ECO:0000256" key="1">
    <source>
        <dbReference type="ARBA" id="ARBA00002190"/>
    </source>
</evidence>
<dbReference type="SUPFAM" id="SSF53098">
    <property type="entry name" value="Ribonuclease H-like"/>
    <property type="match status" value="1"/>
</dbReference>
<dbReference type="EMBL" id="FMXA01000013">
    <property type="protein sequence ID" value="SDA52933.1"/>
    <property type="molecule type" value="Genomic_DNA"/>
</dbReference>
<dbReference type="PROSITE" id="PS01043">
    <property type="entry name" value="TRANSPOSASE_IS30"/>
    <property type="match status" value="1"/>
</dbReference>
<evidence type="ECO:0000256" key="2">
    <source>
        <dbReference type="ARBA" id="ARBA00006363"/>
    </source>
</evidence>
<dbReference type="PANTHER" id="PTHR10948">
    <property type="entry name" value="TRANSPOSASE"/>
    <property type="match status" value="1"/>
</dbReference>
<comment type="similarity">
    <text evidence="2">Belongs to the transposase IS30 family.</text>
</comment>
<dbReference type="GO" id="GO:0004803">
    <property type="term" value="F:transposase activity"/>
    <property type="evidence" value="ECO:0007669"/>
    <property type="project" value="InterPro"/>
</dbReference>
<evidence type="ECO:0000259" key="3">
    <source>
        <dbReference type="PROSITE" id="PS50994"/>
    </source>
</evidence>
<dbReference type="Proteomes" id="UP000199689">
    <property type="component" value="Unassembled WGS sequence"/>
</dbReference>
<protein>
    <submittedName>
        <fullName evidence="4">Integrase core domain-containing protein</fullName>
    </submittedName>
</protein>
<dbReference type="GO" id="GO:0003677">
    <property type="term" value="F:DNA binding"/>
    <property type="evidence" value="ECO:0007669"/>
    <property type="project" value="InterPro"/>
</dbReference>
<dbReference type="PROSITE" id="PS50994">
    <property type="entry name" value="INTEGRASE"/>
    <property type="match status" value="1"/>
</dbReference>
<dbReference type="Gene3D" id="3.30.420.10">
    <property type="entry name" value="Ribonuclease H-like superfamily/Ribonuclease H"/>
    <property type="match status" value="1"/>
</dbReference>
<name>A0A1G5W497_9FIRM</name>
<accession>A0A1G5W497</accession>
<sequence length="172" mass="19756">MIGTPISDRPPEVETRKTFGHWEIDTVVSPRGKDKACEATFLERKTRFYVTICIPDCSAKSMLYAVKQLIKRYGKNCFRSMTSDRGKEFACFREIEAMGIPFYFAEAYSSRQRGANENSNGLLREFYPKGTLFSAINQEELDRSVSLINERPRKCLGFRSASEMFTQEISNL</sequence>
<dbReference type="AlphaFoldDB" id="A0A1G5W497"/>
<feature type="domain" description="Integrase catalytic" evidence="3">
    <location>
        <begin position="6"/>
        <end position="169"/>
    </location>
</feature>
<reference evidence="4 5" key="1">
    <citation type="submission" date="2016-10" db="EMBL/GenBank/DDBJ databases">
        <authorList>
            <person name="de Groot N.N."/>
        </authorList>
    </citation>
    <scope>NUCLEOTIDE SEQUENCE [LARGE SCALE GENOMIC DNA]</scope>
    <source>
        <strain evidence="4 5">DSM 15230</strain>
    </source>
</reference>
<dbReference type="Pfam" id="PF00665">
    <property type="entry name" value="rve"/>
    <property type="match status" value="1"/>
</dbReference>
<dbReference type="NCBIfam" id="NF033563">
    <property type="entry name" value="transpos_IS30"/>
    <property type="match status" value="1"/>
</dbReference>
<comment type="function">
    <text evidence="1">Required for the transposition of the insertion element.</text>
</comment>
<dbReference type="GO" id="GO:0006313">
    <property type="term" value="P:DNA transposition"/>
    <property type="evidence" value="ECO:0007669"/>
    <property type="project" value="InterPro"/>
</dbReference>
<dbReference type="GO" id="GO:0005829">
    <property type="term" value="C:cytosol"/>
    <property type="evidence" value="ECO:0007669"/>
    <property type="project" value="TreeGrafter"/>
</dbReference>
<keyword evidence="5" id="KW-1185">Reference proteome</keyword>
<dbReference type="PANTHER" id="PTHR10948:SF23">
    <property type="entry name" value="TRANSPOSASE INSI FOR INSERTION SEQUENCE ELEMENT IS30A-RELATED"/>
    <property type="match status" value="1"/>
</dbReference>
<evidence type="ECO:0000313" key="5">
    <source>
        <dbReference type="Proteomes" id="UP000199689"/>
    </source>
</evidence>